<organism evidence="2 3">
    <name type="scientific">Nocardioides aquiterrae</name>
    <dbReference type="NCBI Taxonomy" id="203799"/>
    <lineage>
        <taxon>Bacteria</taxon>
        <taxon>Bacillati</taxon>
        <taxon>Actinomycetota</taxon>
        <taxon>Actinomycetes</taxon>
        <taxon>Propionibacteriales</taxon>
        <taxon>Nocardioidaceae</taxon>
        <taxon>Nocardioides</taxon>
    </lineage>
</organism>
<comment type="caution">
    <text evidence="2">The sequence shown here is derived from an EMBL/GenBank/DDBJ whole genome shotgun (WGS) entry which is preliminary data.</text>
</comment>
<evidence type="ECO:0000256" key="1">
    <source>
        <dbReference type="SAM" id="MobiDB-lite"/>
    </source>
</evidence>
<accession>A0ABN1UQA1</accession>
<name>A0ABN1UQA1_9ACTN</name>
<dbReference type="EMBL" id="BAAAJE010000030">
    <property type="protein sequence ID" value="GAA1162784.1"/>
    <property type="molecule type" value="Genomic_DNA"/>
</dbReference>
<dbReference type="InterPro" id="IPR046658">
    <property type="entry name" value="DUF6767"/>
</dbReference>
<feature type="region of interest" description="Disordered" evidence="1">
    <location>
        <begin position="1"/>
        <end position="23"/>
    </location>
</feature>
<reference evidence="2 3" key="1">
    <citation type="journal article" date="2019" name="Int. J. Syst. Evol. Microbiol.">
        <title>The Global Catalogue of Microorganisms (GCM) 10K type strain sequencing project: providing services to taxonomists for standard genome sequencing and annotation.</title>
        <authorList>
            <consortium name="The Broad Institute Genomics Platform"/>
            <consortium name="The Broad Institute Genome Sequencing Center for Infectious Disease"/>
            <person name="Wu L."/>
            <person name="Ma J."/>
        </authorList>
    </citation>
    <scope>NUCLEOTIDE SEQUENCE [LARGE SCALE GENOMIC DNA]</scope>
    <source>
        <strain evidence="2 3">JCM 11813</strain>
    </source>
</reference>
<evidence type="ECO:0000313" key="3">
    <source>
        <dbReference type="Proteomes" id="UP001499979"/>
    </source>
</evidence>
<dbReference type="Proteomes" id="UP001499979">
    <property type="component" value="Unassembled WGS sequence"/>
</dbReference>
<dbReference type="Pfam" id="PF20555">
    <property type="entry name" value="DUF6767"/>
    <property type="match status" value="1"/>
</dbReference>
<proteinExistence type="predicted"/>
<gene>
    <name evidence="2" type="ORF">GCM10009606_45780</name>
</gene>
<keyword evidence="3" id="KW-1185">Reference proteome</keyword>
<sequence>MRGDLRPYGRRPGRPSVGGVRKPVPRCPIRLGEPCSLCEPGVSGPEDCGLVWLVMNDPDLRERLAELRREARAGQRPASHPS</sequence>
<protein>
    <submittedName>
        <fullName evidence="2">Uncharacterized protein</fullName>
    </submittedName>
</protein>
<evidence type="ECO:0000313" key="2">
    <source>
        <dbReference type="EMBL" id="GAA1162784.1"/>
    </source>
</evidence>